<dbReference type="AlphaFoldDB" id="A0A1C0A7P5"/>
<sequence>MDKEGNQIVVFESINVNSINTLSGIFVGDNLQCFWRAQNKLNSGFGEVKGEGNLVLTPFNVVADPDCIDNPSIYHEMEDNNG</sequence>
<proteinExistence type="predicted"/>
<evidence type="ECO:0000313" key="2">
    <source>
        <dbReference type="Proteomes" id="UP000093514"/>
    </source>
</evidence>
<dbReference type="RefSeq" id="WP_068717905.1">
    <property type="nucleotide sequence ID" value="NZ_LWDV01000009.1"/>
</dbReference>
<evidence type="ECO:0000313" key="1">
    <source>
        <dbReference type="EMBL" id="OCL26257.1"/>
    </source>
</evidence>
<reference evidence="2" key="1">
    <citation type="submission" date="2016-07" db="EMBL/GenBank/DDBJ databases">
        <authorList>
            <person name="Florea S."/>
            <person name="Webb J.S."/>
            <person name="Jaromczyk J."/>
            <person name="Schardl C.L."/>
        </authorList>
    </citation>
    <scope>NUCLEOTIDE SEQUENCE [LARGE SCALE GENOMIC DNA]</scope>
    <source>
        <strain evidence="2">Z6</strain>
    </source>
</reference>
<dbReference type="OrthoDB" id="2928548at2"/>
<organism evidence="1 2">
    <name type="scientific">Orenia metallireducens</name>
    <dbReference type="NCBI Taxonomy" id="1413210"/>
    <lineage>
        <taxon>Bacteria</taxon>
        <taxon>Bacillati</taxon>
        <taxon>Bacillota</taxon>
        <taxon>Clostridia</taxon>
        <taxon>Halanaerobiales</taxon>
        <taxon>Halobacteroidaceae</taxon>
        <taxon>Orenia</taxon>
    </lineage>
</organism>
<dbReference type="EMBL" id="LWDV01000009">
    <property type="protein sequence ID" value="OCL26257.1"/>
    <property type="molecule type" value="Genomic_DNA"/>
</dbReference>
<reference evidence="1 2" key="2">
    <citation type="submission" date="2016-08" db="EMBL/GenBank/DDBJ databases">
        <title>Orenia metallireducens sp. nov. strain Z6, a Novel Metal-reducing Firmicute from the Deep Subsurface.</title>
        <authorList>
            <person name="Maxim B.I."/>
            <person name="Kenneth K."/>
            <person name="Flynn T.M."/>
            <person name="Oloughlin E.J."/>
            <person name="Locke R.A."/>
            <person name="Weber J.R."/>
            <person name="Egan S.M."/>
            <person name="Mackie R.I."/>
            <person name="Cann I.K."/>
        </authorList>
    </citation>
    <scope>NUCLEOTIDE SEQUENCE [LARGE SCALE GENOMIC DNA]</scope>
    <source>
        <strain evidence="1 2">Z6</strain>
    </source>
</reference>
<accession>A0A1C0A7P5</accession>
<comment type="caution">
    <text evidence="1">The sequence shown here is derived from an EMBL/GenBank/DDBJ whole genome shotgun (WGS) entry which is preliminary data.</text>
</comment>
<dbReference type="Proteomes" id="UP000093514">
    <property type="component" value="Unassembled WGS sequence"/>
</dbReference>
<gene>
    <name evidence="1" type="ORF">U472_09610</name>
</gene>
<name>A0A1C0A7P5_9FIRM</name>
<keyword evidence="2" id="KW-1185">Reference proteome</keyword>
<protein>
    <submittedName>
        <fullName evidence="1">Uncharacterized protein</fullName>
    </submittedName>
</protein>